<proteinExistence type="predicted"/>
<organism evidence="1 2">
    <name type="scientific">Parascaris equorum</name>
    <name type="common">Equine roundworm</name>
    <dbReference type="NCBI Taxonomy" id="6256"/>
    <lineage>
        <taxon>Eukaryota</taxon>
        <taxon>Metazoa</taxon>
        <taxon>Ecdysozoa</taxon>
        <taxon>Nematoda</taxon>
        <taxon>Chromadorea</taxon>
        <taxon>Rhabditida</taxon>
        <taxon>Spirurina</taxon>
        <taxon>Ascaridomorpha</taxon>
        <taxon>Ascaridoidea</taxon>
        <taxon>Ascarididae</taxon>
        <taxon>Parascaris</taxon>
    </lineage>
</organism>
<name>A0A914RX28_PAREQ</name>
<keyword evidence="1" id="KW-1185">Reference proteome</keyword>
<reference evidence="2" key="1">
    <citation type="submission" date="2022-11" db="UniProtKB">
        <authorList>
            <consortium name="WormBaseParasite"/>
        </authorList>
    </citation>
    <scope>IDENTIFICATION</scope>
</reference>
<dbReference type="Proteomes" id="UP000887564">
    <property type="component" value="Unplaced"/>
</dbReference>
<dbReference type="AlphaFoldDB" id="A0A914RX28"/>
<dbReference type="WBParaSite" id="PEQ_0000657001-mRNA-1">
    <property type="protein sequence ID" value="PEQ_0000657001-mRNA-1"/>
    <property type="gene ID" value="PEQ_0000657001"/>
</dbReference>
<protein>
    <submittedName>
        <fullName evidence="2">Uncharacterized protein</fullName>
    </submittedName>
</protein>
<evidence type="ECO:0000313" key="1">
    <source>
        <dbReference type="Proteomes" id="UP000887564"/>
    </source>
</evidence>
<accession>A0A914RX28</accession>
<sequence length="104" mass="12278">MCVTSGTRFAEARIWWYIPCRQSGSAPTNIRVLQLQAVGSDSDLRTRWEGHRLRLWWYVNKEQDCYARYERRYGWCRGGVIIILHSCQIGFLPESALPFVHCRK</sequence>
<evidence type="ECO:0000313" key="2">
    <source>
        <dbReference type="WBParaSite" id="PEQ_0000657001-mRNA-1"/>
    </source>
</evidence>